<feature type="transmembrane region" description="Helical" evidence="1">
    <location>
        <begin position="65"/>
        <end position="87"/>
    </location>
</feature>
<organism evidence="2 3">
    <name type="scientific">Halopseudomonas yangmingensis</name>
    <dbReference type="NCBI Taxonomy" id="1720063"/>
    <lineage>
        <taxon>Bacteria</taxon>
        <taxon>Pseudomonadati</taxon>
        <taxon>Pseudomonadota</taxon>
        <taxon>Gammaproteobacteria</taxon>
        <taxon>Pseudomonadales</taxon>
        <taxon>Pseudomonadaceae</taxon>
        <taxon>Halopseudomonas</taxon>
    </lineage>
</organism>
<keyword evidence="1" id="KW-1133">Transmembrane helix</keyword>
<gene>
    <name evidence="2" type="ORF">SAMN05216217_11657</name>
</gene>
<keyword evidence="1" id="KW-0812">Transmembrane</keyword>
<dbReference type="OrthoDB" id="9813804at2"/>
<dbReference type="Proteomes" id="UP000243629">
    <property type="component" value="Unassembled WGS sequence"/>
</dbReference>
<protein>
    <submittedName>
        <fullName evidence="2">Multicomponent Na+:H+ antiporter subunit G</fullName>
    </submittedName>
</protein>
<dbReference type="AlphaFoldDB" id="A0A1I4TWU4"/>
<evidence type="ECO:0000313" key="3">
    <source>
        <dbReference type="Proteomes" id="UP000243629"/>
    </source>
</evidence>
<dbReference type="RefSeq" id="WP_093478159.1">
    <property type="nucleotide sequence ID" value="NZ_FOUI01000016.1"/>
</dbReference>
<proteinExistence type="predicted"/>
<keyword evidence="3" id="KW-1185">Reference proteome</keyword>
<evidence type="ECO:0000313" key="2">
    <source>
        <dbReference type="EMBL" id="SFM81023.1"/>
    </source>
</evidence>
<accession>A0A1I4TWU4</accession>
<name>A0A1I4TWU4_9GAMM</name>
<dbReference type="InterPro" id="IPR005133">
    <property type="entry name" value="PhaG_MnhG_YufB"/>
</dbReference>
<dbReference type="EMBL" id="FOUI01000016">
    <property type="protein sequence ID" value="SFM81023.1"/>
    <property type="molecule type" value="Genomic_DNA"/>
</dbReference>
<sequence length="101" mass="11143">MLDWLWWGSWPLIGAGLLFFIAGTLGLLRFPDIFSRLHAVTKADTLGLGLLALGLALQAQELHTALRLLLVWLLVMASGATACQLLARHQRQLDGDLPDER</sequence>
<feature type="transmembrane region" description="Helical" evidence="1">
    <location>
        <begin position="40"/>
        <end position="59"/>
    </location>
</feature>
<keyword evidence="1" id="KW-0472">Membrane</keyword>
<reference evidence="3" key="1">
    <citation type="submission" date="2016-10" db="EMBL/GenBank/DDBJ databases">
        <authorList>
            <person name="Varghese N."/>
            <person name="Submissions S."/>
        </authorList>
    </citation>
    <scope>NUCLEOTIDE SEQUENCE [LARGE SCALE GENOMIC DNA]</scope>
    <source>
        <strain evidence="3">DSM 24213</strain>
    </source>
</reference>
<evidence type="ECO:0000256" key="1">
    <source>
        <dbReference type="SAM" id="Phobius"/>
    </source>
</evidence>
<dbReference type="STRING" id="1720063.SAMN05216217_11657"/>
<feature type="transmembrane region" description="Helical" evidence="1">
    <location>
        <begin position="6"/>
        <end position="28"/>
    </location>
</feature>
<dbReference type="GO" id="GO:0015385">
    <property type="term" value="F:sodium:proton antiporter activity"/>
    <property type="evidence" value="ECO:0007669"/>
    <property type="project" value="TreeGrafter"/>
</dbReference>
<dbReference type="Pfam" id="PF03334">
    <property type="entry name" value="PhaG_MnhG_YufB"/>
    <property type="match status" value="1"/>
</dbReference>
<dbReference type="PANTHER" id="PTHR34703:SF1">
    <property type="entry name" value="ANTIPORTER SUBUNIT MNHG2-RELATED"/>
    <property type="match status" value="1"/>
</dbReference>
<dbReference type="PANTHER" id="PTHR34703">
    <property type="entry name" value="ANTIPORTER SUBUNIT MNHG2-RELATED"/>
    <property type="match status" value="1"/>
</dbReference>